<dbReference type="EMBL" id="VFSV01000004">
    <property type="protein sequence ID" value="TRD22822.1"/>
    <property type="molecule type" value="Genomic_DNA"/>
</dbReference>
<evidence type="ECO:0000256" key="4">
    <source>
        <dbReference type="ARBA" id="ARBA00022857"/>
    </source>
</evidence>
<evidence type="ECO:0000256" key="9">
    <source>
        <dbReference type="SAM" id="MobiDB-lite"/>
    </source>
</evidence>
<evidence type="ECO:0000259" key="10">
    <source>
        <dbReference type="Pfam" id="PF00881"/>
    </source>
</evidence>
<dbReference type="PIRSF" id="PIRSF000232">
    <property type="entry name" value="YdjA"/>
    <property type="match status" value="1"/>
</dbReference>
<evidence type="ECO:0000256" key="2">
    <source>
        <dbReference type="ARBA" id="ARBA00022630"/>
    </source>
</evidence>
<feature type="binding site" evidence="8">
    <location>
        <position position="46"/>
    </location>
    <ligand>
        <name>FMN</name>
        <dbReference type="ChEBI" id="CHEBI:58210"/>
        <note>ligand shared between dimeric partners</note>
    </ligand>
</feature>
<evidence type="ECO:0000256" key="3">
    <source>
        <dbReference type="ARBA" id="ARBA00022643"/>
    </source>
</evidence>
<dbReference type="InterPro" id="IPR026021">
    <property type="entry name" value="YdjA-like"/>
</dbReference>
<dbReference type="OrthoDB" id="9804207at2"/>
<comment type="similarity">
    <text evidence="1 7">Belongs to the nitroreductase family.</text>
</comment>
<keyword evidence="3 7" id="KW-0288">FMN</keyword>
<feature type="compositionally biased region" description="Basic and acidic residues" evidence="9">
    <location>
        <begin position="174"/>
        <end position="185"/>
    </location>
</feature>
<keyword evidence="12" id="KW-1185">Reference proteome</keyword>
<dbReference type="GO" id="GO:0016491">
    <property type="term" value="F:oxidoreductase activity"/>
    <property type="evidence" value="ECO:0007669"/>
    <property type="project" value="UniProtKB-UniRule"/>
</dbReference>
<feature type="binding site" evidence="8">
    <location>
        <position position="42"/>
    </location>
    <ligand>
        <name>FMN</name>
        <dbReference type="ChEBI" id="CHEBI:58210"/>
        <note>ligand shared between dimeric partners</note>
    </ligand>
</feature>
<feature type="binding site" description="in other chain" evidence="8">
    <location>
        <begin position="15"/>
        <end position="17"/>
    </location>
    <ligand>
        <name>FMN</name>
        <dbReference type="ChEBI" id="CHEBI:58210"/>
        <note>ligand shared between dimeric partners</note>
    </ligand>
</feature>
<dbReference type="EC" id="1.-.-.-" evidence="7"/>
<keyword evidence="5 7" id="KW-0560">Oxidoreductase</keyword>
<dbReference type="InterPro" id="IPR029479">
    <property type="entry name" value="Nitroreductase"/>
</dbReference>
<feature type="binding site" description="in other chain" evidence="8">
    <location>
        <begin position="138"/>
        <end position="140"/>
    </location>
    <ligand>
        <name>FMN</name>
        <dbReference type="ChEBI" id="CHEBI:58210"/>
        <note>ligand shared between dimeric partners</note>
    </ligand>
</feature>
<organism evidence="11 12">
    <name type="scientific">Palleronia caenipelagi</name>
    <dbReference type="NCBI Taxonomy" id="2489174"/>
    <lineage>
        <taxon>Bacteria</taxon>
        <taxon>Pseudomonadati</taxon>
        <taxon>Pseudomonadota</taxon>
        <taxon>Alphaproteobacteria</taxon>
        <taxon>Rhodobacterales</taxon>
        <taxon>Roseobacteraceae</taxon>
        <taxon>Palleronia</taxon>
    </lineage>
</organism>
<comment type="caution">
    <text evidence="11">The sequence shown here is derived from an EMBL/GenBank/DDBJ whole genome shotgun (WGS) entry which is preliminary data.</text>
</comment>
<sequence length="192" mass="20847">MPTANQAALDFLLTRRSRPAKTLTAPYPDRAALEPILRAALRSPDHKKLEPWRLMVLEKPALERLSVLVERLGPETGQSAEDTDKDRDAYARSGLAVAVVLSPVEHPKVPVQEQVLSAGAVCLSLLNAALASGWGANWLTGWSSHDATFCGEGLGLRPDERLAGVIHLGSERAAPPERPRPDPEVKITWVSE</sequence>
<comment type="cofactor">
    <cofactor evidence="8">
        <name>FMN</name>
        <dbReference type="ChEBI" id="CHEBI:58210"/>
    </cofactor>
    <text evidence="8">Binds 1 FMN per subunit.</text>
</comment>
<dbReference type="Pfam" id="PF00881">
    <property type="entry name" value="Nitroreductase"/>
    <property type="match status" value="1"/>
</dbReference>
<dbReference type="PANTHER" id="PTHR43821:SF1">
    <property type="entry name" value="NAD(P)H NITROREDUCTASE YDJA-RELATED"/>
    <property type="match status" value="1"/>
</dbReference>
<feature type="domain" description="Nitroreductase" evidence="10">
    <location>
        <begin position="15"/>
        <end position="169"/>
    </location>
</feature>
<name>A0A547Q8X1_9RHOB</name>
<accession>A0A547Q8X1</accession>
<dbReference type="Gene3D" id="3.40.109.10">
    <property type="entry name" value="NADH Oxidase"/>
    <property type="match status" value="1"/>
</dbReference>
<dbReference type="SUPFAM" id="SSF55469">
    <property type="entry name" value="FMN-dependent nitroreductase-like"/>
    <property type="match status" value="1"/>
</dbReference>
<dbReference type="Proteomes" id="UP000318590">
    <property type="component" value="Unassembled WGS sequence"/>
</dbReference>
<keyword evidence="4 7" id="KW-0521">NADP</keyword>
<dbReference type="RefSeq" id="WP_142833402.1">
    <property type="nucleotide sequence ID" value="NZ_VFSV01000004.1"/>
</dbReference>
<evidence type="ECO:0000256" key="8">
    <source>
        <dbReference type="PIRSR" id="PIRSR000232-1"/>
    </source>
</evidence>
<dbReference type="InterPro" id="IPR052530">
    <property type="entry name" value="NAD(P)H_nitroreductase"/>
</dbReference>
<evidence type="ECO:0000313" key="12">
    <source>
        <dbReference type="Proteomes" id="UP000318590"/>
    </source>
</evidence>
<evidence type="ECO:0000256" key="5">
    <source>
        <dbReference type="ARBA" id="ARBA00023002"/>
    </source>
</evidence>
<keyword evidence="2 7" id="KW-0285">Flavoprotein</keyword>
<evidence type="ECO:0000256" key="6">
    <source>
        <dbReference type="ARBA" id="ARBA00023027"/>
    </source>
</evidence>
<dbReference type="CDD" id="cd02135">
    <property type="entry name" value="YdjA-like"/>
    <property type="match status" value="1"/>
</dbReference>
<reference evidence="11 12" key="1">
    <citation type="submission" date="2019-06" db="EMBL/GenBank/DDBJ databases">
        <title>Paenimaribius caenipelagi gen. nov., sp. nov., isolated from a tidal flat.</title>
        <authorList>
            <person name="Yoon J.-H."/>
        </authorList>
    </citation>
    <scope>NUCLEOTIDE SEQUENCE [LARGE SCALE GENOMIC DNA]</scope>
    <source>
        <strain evidence="11 12">JBTF-M29</strain>
    </source>
</reference>
<evidence type="ECO:0000256" key="7">
    <source>
        <dbReference type="PIRNR" id="PIRNR000232"/>
    </source>
</evidence>
<gene>
    <name evidence="11" type="ORF">FEV53_03340</name>
</gene>
<evidence type="ECO:0000313" key="11">
    <source>
        <dbReference type="EMBL" id="TRD22822.1"/>
    </source>
</evidence>
<evidence type="ECO:0000256" key="1">
    <source>
        <dbReference type="ARBA" id="ARBA00007118"/>
    </source>
</evidence>
<dbReference type="InterPro" id="IPR000415">
    <property type="entry name" value="Nitroreductase-like"/>
</dbReference>
<dbReference type="PANTHER" id="PTHR43821">
    <property type="entry name" value="NAD(P)H NITROREDUCTASE YDJA-RELATED"/>
    <property type="match status" value="1"/>
</dbReference>
<dbReference type="AlphaFoldDB" id="A0A547Q8X1"/>
<proteinExistence type="inferred from homology"/>
<protein>
    <recommendedName>
        <fullName evidence="7">Putative NAD(P)H nitroreductase</fullName>
        <ecNumber evidence="7">1.-.-.-</ecNumber>
    </recommendedName>
</protein>
<feature type="region of interest" description="Disordered" evidence="9">
    <location>
        <begin position="170"/>
        <end position="192"/>
    </location>
</feature>
<keyword evidence="6 7" id="KW-0520">NAD</keyword>